<organism evidence="5 6">
    <name type="scientific">Methanomicrobium antiquum</name>
    <dbReference type="NCBI Taxonomy" id="487686"/>
    <lineage>
        <taxon>Archaea</taxon>
        <taxon>Methanobacteriati</taxon>
        <taxon>Methanobacteriota</taxon>
        <taxon>Stenosarchaea group</taxon>
        <taxon>Methanomicrobia</taxon>
        <taxon>Methanomicrobiales</taxon>
        <taxon>Methanomicrobiaceae</taxon>
        <taxon>Methanomicrobium</taxon>
    </lineage>
</organism>
<dbReference type="InterPro" id="IPR036249">
    <property type="entry name" value="Thioredoxin-like_sf"/>
</dbReference>
<reference evidence="5" key="1">
    <citation type="submission" date="2022-01" db="EMBL/GenBank/DDBJ databases">
        <title>Complete genome of Methanomicrobium antiquum DSM 21220.</title>
        <authorList>
            <person name="Chen S.-C."/>
            <person name="You Y.-T."/>
            <person name="Zhou Y.-Z."/>
            <person name="Lai M.-C."/>
        </authorList>
    </citation>
    <scope>NUCLEOTIDE SEQUENCE</scope>
    <source>
        <strain evidence="5">DSM 21220</strain>
    </source>
</reference>
<dbReference type="InterPro" id="IPR017937">
    <property type="entry name" value="Thioredoxin_CS"/>
</dbReference>
<keyword evidence="6" id="KW-1185">Reference proteome</keyword>
<name>A0AAF0FQG5_9EURY</name>
<dbReference type="EMBL" id="CP091092">
    <property type="protein sequence ID" value="WFN37702.1"/>
    <property type="molecule type" value="Genomic_DNA"/>
</dbReference>
<dbReference type="PROSITE" id="PS00194">
    <property type="entry name" value="THIOREDOXIN_1"/>
    <property type="match status" value="1"/>
</dbReference>
<evidence type="ECO:0000259" key="4">
    <source>
        <dbReference type="PROSITE" id="PS51352"/>
    </source>
</evidence>
<dbReference type="PANTHER" id="PTHR45663:SF11">
    <property type="entry name" value="GEO12009P1"/>
    <property type="match status" value="1"/>
</dbReference>
<dbReference type="KEGG" id="manq:L1994_04760"/>
<dbReference type="Proteomes" id="UP001218895">
    <property type="component" value="Chromosome"/>
</dbReference>
<dbReference type="InterPro" id="IPR013766">
    <property type="entry name" value="Thioredoxin_domain"/>
</dbReference>
<dbReference type="GeneID" id="79949684"/>
<proteinExistence type="predicted"/>
<keyword evidence="1" id="KW-0813">Transport</keyword>
<evidence type="ECO:0000256" key="1">
    <source>
        <dbReference type="ARBA" id="ARBA00022448"/>
    </source>
</evidence>
<evidence type="ECO:0000313" key="5">
    <source>
        <dbReference type="EMBL" id="WFN37702.1"/>
    </source>
</evidence>
<dbReference type="SUPFAM" id="SSF52833">
    <property type="entry name" value="Thioredoxin-like"/>
    <property type="match status" value="1"/>
</dbReference>
<keyword evidence="3" id="KW-1015">Disulfide bond</keyword>
<evidence type="ECO:0000313" key="6">
    <source>
        <dbReference type="Proteomes" id="UP001218895"/>
    </source>
</evidence>
<feature type="domain" description="Thioredoxin" evidence="4">
    <location>
        <begin position="1"/>
        <end position="109"/>
    </location>
</feature>
<dbReference type="PROSITE" id="PS51352">
    <property type="entry name" value="THIOREDOXIN_2"/>
    <property type="match status" value="1"/>
</dbReference>
<dbReference type="RefSeq" id="WP_278100542.1">
    <property type="nucleotide sequence ID" value="NZ_CP091092.1"/>
</dbReference>
<accession>A0AAF0FQG5</accession>
<dbReference type="CDD" id="cd02947">
    <property type="entry name" value="TRX_family"/>
    <property type="match status" value="1"/>
</dbReference>
<dbReference type="GO" id="GO:0005737">
    <property type="term" value="C:cytoplasm"/>
    <property type="evidence" value="ECO:0007669"/>
    <property type="project" value="TreeGrafter"/>
</dbReference>
<protein>
    <submittedName>
        <fullName evidence="5">Thioredoxin family protein</fullName>
    </submittedName>
</protein>
<gene>
    <name evidence="5" type="ORF">L1994_04760</name>
</gene>
<dbReference type="Gene3D" id="3.40.30.10">
    <property type="entry name" value="Glutaredoxin"/>
    <property type="match status" value="1"/>
</dbReference>
<sequence length="129" mass="14821">MADKILELEINNWEKLVERSTEPVIVMFYNENCPHCKTMLPYFEKLFHDFQSKSVFGRINVQNDPWIAERYGIMSVPAFKFFCNGKPVAEIVGAVYPDMLAKMVDNVIIHGKECAEKSSSVDYEITGYA</sequence>
<dbReference type="PANTHER" id="PTHR45663">
    <property type="entry name" value="GEO12009P1"/>
    <property type="match status" value="1"/>
</dbReference>
<dbReference type="Pfam" id="PF00085">
    <property type="entry name" value="Thioredoxin"/>
    <property type="match status" value="1"/>
</dbReference>
<dbReference type="GO" id="GO:0015035">
    <property type="term" value="F:protein-disulfide reductase activity"/>
    <property type="evidence" value="ECO:0007669"/>
    <property type="project" value="TreeGrafter"/>
</dbReference>
<dbReference type="AlphaFoldDB" id="A0AAF0FQG5"/>
<evidence type="ECO:0000256" key="2">
    <source>
        <dbReference type="ARBA" id="ARBA00022982"/>
    </source>
</evidence>
<evidence type="ECO:0000256" key="3">
    <source>
        <dbReference type="ARBA" id="ARBA00023157"/>
    </source>
</evidence>
<keyword evidence="2" id="KW-0249">Electron transport</keyword>